<dbReference type="AlphaFoldDB" id="A0A146KI72"/>
<evidence type="ECO:0000256" key="6">
    <source>
        <dbReference type="ARBA" id="ARBA00034138"/>
    </source>
</evidence>
<protein>
    <recommendedName>
        <fullName evidence="6">ornithine decarboxylase</fullName>
        <ecNumber evidence="6">4.1.1.17</ecNumber>
    </recommendedName>
</protein>
<dbReference type="GO" id="GO:0033387">
    <property type="term" value="P:putrescine biosynthetic process from arginine, via ornithine"/>
    <property type="evidence" value="ECO:0007669"/>
    <property type="project" value="TreeGrafter"/>
</dbReference>
<dbReference type="GO" id="GO:0004586">
    <property type="term" value="F:ornithine decarboxylase activity"/>
    <property type="evidence" value="ECO:0007669"/>
    <property type="project" value="UniProtKB-EC"/>
</dbReference>
<comment type="similarity">
    <text evidence="2">Belongs to the Orn/Lys/Arg decarboxylase class-II family.</text>
</comment>
<comment type="catalytic activity">
    <reaction evidence="8">
        <text>L-ornithine + H(+) = putrescine + CO2</text>
        <dbReference type="Rhea" id="RHEA:22964"/>
        <dbReference type="ChEBI" id="CHEBI:15378"/>
        <dbReference type="ChEBI" id="CHEBI:16526"/>
        <dbReference type="ChEBI" id="CHEBI:46911"/>
        <dbReference type="ChEBI" id="CHEBI:326268"/>
        <dbReference type="EC" id="4.1.1.17"/>
    </reaction>
</comment>
<feature type="domain" description="Orn/DAP/Arg decarboxylase 2 N-terminal" evidence="10">
    <location>
        <begin position="42"/>
        <end position="297"/>
    </location>
</feature>
<feature type="non-terminal residue" evidence="11">
    <location>
        <position position="1"/>
    </location>
</feature>
<dbReference type="InterPro" id="IPR022644">
    <property type="entry name" value="De-COase2_N"/>
</dbReference>
<comment type="cofactor">
    <cofactor evidence="1 9">
        <name>pyridoxal 5'-phosphate</name>
        <dbReference type="ChEBI" id="CHEBI:597326"/>
    </cofactor>
</comment>
<name>A0A146KI72_9EUKA</name>
<dbReference type="PANTHER" id="PTHR11482:SF6">
    <property type="entry name" value="ORNITHINE DECARBOXYLASE 1-RELATED"/>
    <property type="match status" value="1"/>
</dbReference>
<evidence type="ECO:0000256" key="8">
    <source>
        <dbReference type="ARBA" id="ARBA00049127"/>
    </source>
</evidence>
<dbReference type="CDD" id="cd00622">
    <property type="entry name" value="PLPDE_III_ODC"/>
    <property type="match status" value="1"/>
</dbReference>
<dbReference type="PRINTS" id="PR01182">
    <property type="entry name" value="ORNDCRBXLASE"/>
</dbReference>
<dbReference type="PROSITE" id="PS00878">
    <property type="entry name" value="ODR_DC_2_1"/>
    <property type="match status" value="1"/>
</dbReference>
<sequence>KIFEDQKFTKIPKGKSVTEYTLEQAQSRGVDAFATINGTALKKCYDLWRQELPEVQVHYAMKCNPHQAIIQTLRSLGANFDCASPAEVRKALSVGAKKDEIIYANPQKTAKYIQEAYELDVNTFTFDSEMELEKMIANTPDGKRGRFVLRLLPPDESHSVCKFGVKFGANPFEAERIVRRAAELKKQKDNFDLMGISFHVGSGCFCTDSFKLAIEYSAKVADLAKSLGEPISLLDIGGGYMTTASMLHYVNEDHNEHCSGEQVSFEETAKALREAIDSVRGSFVNLKIIAEPGRFFAGDCMTLAIRVFGRRVLFDYKDSTIEQIAKEPTTEEELMKVRKISEIKYYVGDGMYGWFNSIVFDHVYPYLKYYTKGNQIVQAEKHISHIFGPTCDSMDCILKEVAVPLLNINDYIVAEAFGAYTWAASTEFNGIPLVNVECIYEEE</sequence>
<dbReference type="Gene3D" id="3.20.20.10">
    <property type="entry name" value="Alanine racemase"/>
    <property type="match status" value="1"/>
</dbReference>
<evidence type="ECO:0000256" key="5">
    <source>
        <dbReference type="ARBA" id="ARBA00034115"/>
    </source>
</evidence>
<dbReference type="InterPro" id="IPR002433">
    <property type="entry name" value="Orn_de-COase"/>
</dbReference>
<dbReference type="EC" id="4.1.1.17" evidence="6"/>
<dbReference type="PRINTS" id="PR01179">
    <property type="entry name" value="ODADCRBXLASE"/>
</dbReference>
<evidence type="ECO:0000256" key="1">
    <source>
        <dbReference type="ARBA" id="ARBA00001933"/>
    </source>
</evidence>
<dbReference type="Pfam" id="PF02784">
    <property type="entry name" value="Orn_Arg_deC_N"/>
    <property type="match status" value="1"/>
</dbReference>
<comment type="subunit">
    <text evidence="7">Homodimer. Only the dimer is catalytically active, as the active sites are constructed of residues from both monomers.</text>
</comment>
<evidence type="ECO:0000256" key="2">
    <source>
        <dbReference type="ARBA" id="ARBA00008872"/>
    </source>
</evidence>
<dbReference type="SUPFAM" id="SSF51419">
    <property type="entry name" value="PLP-binding barrel"/>
    <property type="match status" value="1"/>
</dbReference>
<evidence type="ECO:0000256" key="9">
    <source>
        <dbReference type="PIRSR" id="PIRSR600183-50"/>
    </source>
</evidence>
<feature type="modified residue" description="N6-(pyridoxal phosphate)lysine" evidence="9">
    <location>
        <position position="62"/>
    </location>
</feature>
<keyword evidence="4" id="KW-0456">Lyase</keyword>
<organism evidence="11">
    <name type="scientific">Trepomonas sp. PC1</name>
    <dbReference type="NCBI Taxonomy" id="1076344"/>
    <lineage>
        <taxon>Eukaryota</taxon>
        <taxon>Metamonada</taxon>
        <taxon>Diplomonadida</taxon>
        <taxon>Hexamitidae</taxon>
        <taxon>Hexamitinae</taxon>
        <taxon>Trepomonas</taxon>
    </lineage>
</organism>
<reference evidence="11" key="1">
    <citation type="submission" date="2015-07" db="EMBL/GenBank/DDBJ databases">
        <title>Adaptation to a free-living lifestyle via gene acquisitions in the diplomonad Trepomonas sp. PC1.</title>
        <authorList>
            <person name="Xu F."/>
            <person name="Jerlstrom-Hultqvist J."/>
            <person name="Kolisko M."/>
            <person name="Simpson A.G.B."/>
            <person name="Roger A.J."/>
            <person name="Svard S.G."/>
            <person name="Andersson J.O."/>
        </authorList>
    </citation>
    <scope>NUCLEOTIDE SEQUENCE</scope>
    <source>
        <strain evidence="11">PC1</strain>
    </source>
</reference>
<dbReference type="SUPFAM" id="SSF50621">
    <property type="entry name" value="Alanine racemase C-terminal domain-like"/>
    <property type="match status" value="1"/>
</dbReference>
<dbReference type="InterPro" id="IPR022653">
    <property type="entry name" value="De-COase2_pyr-phos_BS"/>
</dbReference>
<evidence type="ECO:0000259" key="10">
    <source>
        <dbReference type="Pfam" id="PF02784"/>
    </source>
</evidence>
<accession>A0A146KI72</accession>
<evidence type="ECO:0000256" key="4">
    <source>
        <dbReference type="ARBA" id="ARBA00023239"/>
    </source>
</evidence>
<evidence type="ECO:0000313" key="11">
    <source>
        <dbReference type="EMBL" id="JAP96157.1"/>
    </source>
</evidence>
<dbReference type="PANTHER" id="PTHR11482">
    <property type="entry name" value="ARGININE/DIAMINOPIMELATE/ORNITHINE DECARBOXYLASE"/>
    <property type="match status" value="1"/>
</dbReference>
<dbReference type="EMBL" id="GDID01000449">
    <property type="protein sequence ID" value="JAP96157.1"/>
    <property type="molecule type" value="Transcribed_RNA"/>
</dbReference>
<proteinExistence type="inferred from homology"/>
<dbReference type="Gene3D" id="2.40.37.10">
    <property type="entry name" value="Lyase, Ornithine Decarboxylase, Chain A, domain 1"/>
    <property type="match status" value="1"/>
</dbReference>
<keyword evidence="3 9" id="KW-0663">Pyridoxal phosphate</keyword>
<gene>
    <name evidence="11" type="ORF">TPC1_10600</name>
</gene>
<dbReference type="InterPro" id="IPR009006">
    <property type="entry name" value="Ala_racemase/Decarboxylase_C"/>
</dbReference>
<dbReference type="InterPro" id="IPR029066">
    <property type="entry name" value="PLP-binding_barrel"/>
</dbReference>
<dbReference type="GO" id="GO:0005737">
    <property type="term" value="C:cytoplasm"/>
    <property type="evidence" value="ECO:0007669"/>
    <property type="project" value="TreeGrafter"/>
</dbReference>
<comment type="pathway">
    <text evidence="5">Amine and polyamine biosynthesis; putrescine biosynthesis via L-ornithine pathway; putrescine from L-ornithine: step 1/1.</text>
</comment>
<dbReference type="FunFam" id="3.20.20.10:FF:000008">
    <property type="entry name" value="Ornithine decarboxylase"/>
    <property type="match status" value="1"/>
</dbReference>
<feature type="active site" description="Proton donor" evidence="9">
    <location>
        <position position="391"/>
    </location>
</feature>
<dbReference type="InterPro" id="IPR000183">
    <property type="entry name" value="Orn/DAP/Arg_de-COase"/>
</dbReference>
<evidence type="ECO:0000256" key="7">
    <source>
        <dbReference type="ARBA" id="ARBA00046672"/>
    </source>
</evidence>
<evidence type="ECO:0000256" key="3">
    <source>
        <dbReference type="ARBA" id="ARBA00022898"/>
    </source>
</evidence>